<gene>
    <name evidence="1" type="ORF">GCM10010466_27680</name>
</gene>
<dbReference type="Proteomes" id="UP001500320">
    <property type="component" value="Unassembled WGS sequence"/>
</dbReference>
<dbReference type="NCBIfam" id="TIGR04267">
    <property type="entry name" value="mod_HExxH"/>
    <property type="match status" value="1"/>
</dbReference>
<protein>
    <recommendedName>
        <fullName evidence="3">HEXXH motif domain-containing protein</fullName>
    </recommendedName>
</protein>
<dbReference type="InterPro" id="IPR026337">
    <property type="entry name" value="AKG_HExxH"/>
</dbReference>
<dbReference type="EMBL" id="BAAAUT010000019">
    <property type="protein sequence ID" value="GAA3135316.1"/>
    <property type="molecule type" value="Genomic_DNA"/>
</dbReference>
<reference evidence="2" key="1">
    <citation type="journal article" date="2019" name="Int. J. Syst. Evol. Microbiol.">
        <title>The Global Catalogue of Microorganisms (GCM) 10K type strain sequencing project: providing services to taxonomists for standard genome sequencing and annotation.</title>
        <authorList>
            <consortium name="The Broad Institute Genomics Platform"/>
            <consortium name="The Broad Institute Genome Sequencing Center for Infectious Disease"/>
            <person name="Wu L."/>
            <person name="Ma J."/>
        </authorList>
    </citation>
    <scope>NUCLEOTIDE SEQUENCE [LARGE SCALE GENOMIC DNA]</scope>
    <source>
        <strain evidence="2">JCM 9373</strain>
    </source>
</reference>
<name>A0ABP6N679_9ACTN</name>
<evidence type="ECO:0000313" key="2">
    <source>
        <dbReference type="Proteomes" id="UP001500320"/>
    </source>
</evidence>
<sequence>MKLREHRIPAKVFSELAGGGGGAGAVARLAAAQRSKHVLLVRGVVESARTAGHPQAAAARRAYDLLAAVQRRRPDAVEAVLRHPSVGAWARHTVIALKAGDDRARPEQLAALAAAAAIRSGTVCEVDVPAVEGVVTLPSLGQAVLSPTASEATVQCFPDGADVMAGTLVVRVPDDPRQDAPGWRGLRTLAAEADGTPFRVTVDDLDPYRMPGTANMGGRLTAAEIGRWQTTLTEAWRLLVRHHRAVAGEVGGAVSVLTPLTAPPQGLSSASSRETFGCVALSTPPDATSFAVTLAHETQHVKLSALLDLVPLTGPDDGSRHYAPWRPDPRPVPGLLQGAYAYLGVTDFWRRRLAVDTGEAALEAGAEFSRWREAARLVCGTLLGSGLLTPPGESFVTAMARRLDGWAEVAVPAGARSLGRERADRHRALWLERNG</sequence>
<comment type="caution">
    <text evidence="1">The sequence shown here is derived from an EMBL/GenBank/DDBJ whole genome shotgun (WGS) entry which is preliminary data.</text>
</comment>
<organism evidence="1 2">
    <name type="scientific">Planomonospora alba</name>
    <dbReference type="NCBI Taxonomy" id="161354"/>
    <lineage>
        <taxon>Bacteria</taxon>
        <taxon>Bacillati</taxon>
        <taxon>Actinomycetota</taxon>
        <taxon>Actinomycetes</taxon>
        <taxon>Streptosporangiales</taxon>
        <taxon>Streptosporangiaceae</taxon>
        <taxon>Planomonospora</taxon>
    </lineage>
</organism>
<keyword evidence="2" id="KW-1185">Reference proteome</keyword>
<dbReference type="RefSeq" id="WP_344859438.1">
    <property type="nucleotide sequence ID" value="NZ_BAAAUT010000019.1"/>
</dbReference>
<proteinExistence type="predicted"/>
<accession>A0ABP6N679</accession>
<evidence type="ECO:0000313" key="1">
    <source>
        <dbReference type="EMBL" id="GAA3135316.1"/>
    </source>
</evidence>
<evidence type="ECO:0008006" key="3">
    <source>
        <dbReference type="Google" id="ProtNLM"/>
    </source>
</evidence>